<dbReference type="Proteomes" id="UP000783287">
    <property type="component" value="Unassembled WGS sequence"/>
</dbReference>
<dbReference type="EMBL" id="JAGQLK010000017">
    <property type="protein sequence ID" value="MCA9382981.1"/>
    <property type="molecule type" value="Genomic_DNA"/>
</dbReference>
<sequence length="300" mass="34412">MERLIGPQSIEAVVELETIASNAALQPITFDGRQRHLNPALYQKVIDDRGLSQYIYTNQDPIQVKRKLLECNMYAQMCLDWTIGRYLYYTPVVSDYRAMMDGYMTRQHGIPLMDITPEFILQNHLGVDLATAGSEQIIGDTRMTIVTDPMESHALVQDLQRADHRLPIAPDHFIFDTYWYDDGSGNAIPYWKLSGIVETTTGKQSRFKKKVNSTVRLFDALSTDPALFNVIHGYAQELFEADFAHGHIHTHPRLVFLQRMRRTMPVSKIVMNPHEFIDETESDYSRNIGIHIGYCNGNSR</sequence>
<reference evidence="1" key="2">
    <citation type="journal article" date="2021" name="Microbiome">
        <title>Successional dynamics and alternative stable states in a saline activated sludge microbial community over 9 years.</title>
        <authorList>
            <person name="Wang Y."/>
            <person name="Ye J."/>
            <person name="Ju F."/>
            <person name="Liu L."/>
            <person name="Boyd J.A."/>
            <person name="Deng Y."/>
            <person name="Parks D.H."/>
            <person name="Jiang X."/>
            <person name="Yin X."/>
            <person name="Woodcroft B.J."/>
            <person name="Tyson G.W."/>
            <person name="Hugenholtz P."/>
            <person name="Polz M.F."/>
            <person name="Zhang T."/>
        </authorList>
    </citation>
    <scope>NUCLEOTIDE SEQUENCE</scope>
    <source>
        <strain evidence="1">HKST-UBA14</strain>
    </source>
</reference>
<proteinExistence type="predicted"/>
<accession>A0A955L5C8</accession>
<organism evidence="1 2">
    <name type="scientific">Candidatus Dojkabacteria bacterium</name>
    <dbReference type="NCBI Taxonomy" id="2099670"/>
    <lineage>
        <taxon>Bacteria</taxon>
        <taxon>Candidatus Dojkabacteria</taxon>
    </lineage>
</organism>
<gene>
    <name evidence="1" type="ORF">KC909_01320</name>
</gene>
<dbReference type="AlphaFoldDB" id="A0A955L5C8"/>
<protein>
    <submittedName>
        <fullName evidence="1">Uncharacterized protein</fullName>
    </submittedName>
</protein>
<reference evidence="1" key="1">
    <citation type="submission" date="2020-04" db="EMBL/GenBank/DDBJ databases">
        <authorList>
            <person name="Zhang T."/>
        </authorList>
    </citation>
    <scope>NUCLEOTIDE SEQUENCE</scope>
    <source>
        <strain evidence="1">HKST-UBA14</strain>
    </source>
</reference>
<evidence type="ECO:0000313" key="2">
    <source>
        <dbReference type="Proteomes" id="UP000783287"/>
    </source>
</evidence>
<name>A0A955L5C8_9BACT</name>
<evidence type="ECO:0000313" key="1">
    <source>
        <dbReference type="EMBL" id="MCA9382981.1"/>
    </source>
</evidence>
<comment type="caution">
    <text evidence="1">The sequence shown here is derived from an EMBL/GenBank/DDBJ whole genome shotgun (WGS) entry which is preliminary data.</text>
</comment>